<proteinExistence type="predicted"/>
<dbReference type="InterPro" id="IPR013106">
    <property type="entry name" value="Ig_V-set"/>
</dbReference>
<evidence type="ECO:0000256" key="5">
    <source>
        <dbReference type="SAM" id="Phobius"/>
    </source>
</evidence>
<keyword evidence="8" id="KW-1185">Reference proteome</keyword>
<dbReference type="PANTHER" id="PTHR24100">
    <property type="entry name" value="BUTYROPHILIN"/>
    <property type="match status" value="1"/>
</dbReference>
<comment type="subcellular location">
    <subcellularLocation>
        <location evidence="1">Membrane</location>
    </subcellularLocation>
</comment>
<dbReference type="GeneTree" id="ENSGT01120000272287"/>
<evidence type="ECO:0000256" key="2">
    <source>
        <dbReference type="ARBA" id="ARBA00023136"/>
    </source>
</evidence>
<dbReference type="PANTHER" id="PTHR24100:SF151">
    <property type="entry name" value="ICOS LIGAND"/>
    <property type="match status" value="1"/>
</dbReference>
<dbReference type="SUPFAM" id="SSF48726">
    <property type="entry name" value="Immunoglobulin"/>
    <property type="match status" value="1"/>
</dbReference>
<dbReference type="GO" id="GO:0001817">
    <property type="term" value="P:regulation of cytokine production"/>
    <property type="evidence" value="ECO:0007669"/>
    <property type="project" value="TreeGrafter"/>
</dbReference>
<evidence type="ECO:0000313" key="8">
    <source>
        <dbReference type="Proteomes" id="UP000265020"/>
    </source>
</evidence>
<feature type="region of interest" description="Disordered" evidence="4">
    <location>
        <begin position="371"/>
        <end position="474"/>
    </location>
</feature>
<dbReference type="OMA" id="HGNISQV"/>
<feature type="compositionally biased region" description="Polar residues" evidence="4">
    <location>
        <begin position="313"/>
        <end position="324"/>
    </location>
</feature>
<reference evidence="7" key="1">
    <citation type="submission" date="2025-08" db="UniProtKB">
        <authorList>
            <consortium name="Ensembl"/>
        </authorList>
    </citation>
    <scope>IDENTIFICATION</scope>
</reference>
<feature type="compositionally biased region" description="Low complexity" evidence="4">
    <location>
        <begin position="441"/>
        <end position="461"/>
    </location>
</feature>
<reference evidence="7" key="2">
    <citation type="submission" date="2025-09" db="UniProtKB">
        <authorList>
            <consortium name="Ensembl"/>
        </authorList>
    </citation>
    <scope>IDENTIFICATION</scope>
</reference>
<dbReference type="InterPro" id="IPR003599">
    <property type="entry name" value="Ig_sub"/>
</dbReference>
<dbReference type="Ensembl" id="ENSCVAT00000022451.1">
    <property type="protein sequence ID" value="ENSCVAP00000029460.1"/>
    <property type="gene ID" value="ENSCVAG00000017242.1"/>
</dbReference>
<feature type="domain" description="Ig-like" evidence="6">
    <location>
        <begin position="86"/>
        <end position="178"/>
    </location>
</feature>
<dbReference type="PROSITE" id="PS50835">
    <property type="entry name" value="IG_LIKE"/>
    <property type="match status" value="1"/>
</dbReference>
<dbReference type="InterPro" id="IPR013783">
    <property type="entry name" value="Ig-like_fold"/>
</dbReference>
<keyword evidence="5" id="KW-0812">Transmembrane</keyword>
<dbReference type="GO" id="GO:0009897">
    <property type="term" value="C:external side of plasma membrane"/>
    <property type="evidence" value="ECO:0007669"/>
    <property type="project" value="TreeGrafter"/>
</dbReference>
<name>A0A3Q2GMF1_CYPVA</name>
<dbReference type="InterPro" id="IPR050504">
    <property type="entry name" value="IgSF_BTN/MOG"/>
</dbReference>
<accession>A0A3Q2GMF1</accession>
<dbReference type="SMART" id="SM00409">
    <property type="entry name" value="IG"/>
    <property type="match status" value="1"/>
</dbReference>
<evidence type="ECO:0000259" key="6">
    <source>
        <dbReference type="PROSITE" id="PS50835"/>
    </source>
</evidence>
<keyword evidence="5" id="KW-1133">Transmembrane helix</keyword>
<dbReference type="AlphaFoldDB" id="A0A3Q2GMF1"/>
<dbReference type="InterPro" id="IPR007110">
    <property type="entry name" value="Ig-like_dom"/>
</dbReference>
<evidence type="ECO:0000313" key="7">
    <source>
        <dbReference type="Ensembl" id="ENSCVAP00000029460.1"/>
    </source>
</evidence>
<dbReference type="Proteomes" id="UP000265020">
    <property type="component" value="Unassembled WGS sequence"/>
</dbReference>
<feature type="compositionally biased region" description="Polar residues" evidence="4">
    <location>
        <begin position="462"/>
        <end position="474"/>
    </location>
</feature>
<keyword evidence="3" id="KW-0393">Immunoglobulin domain</keyword>
<feature type="region of interest" description="Disordered" evidence="4">
    <location>
        <begin position="313"/>
        <end position="333"/>
    </location>
</feature>
<organism evidence="7 8">
    <name type="scientific">Cyprinodon variegatus</name>
    <name type="common">Sheepshead minnow</name>
    <dbReference type="NCBI Taxonomy" id="28743"/>
    <lineage>
        <taxon>Eukaryota</taxon>
        <taxon>Metazoa</taxon>
        <taxon>Chordata</taxon>
        <taxon>Craniata</taxon>
        <taxon>Vertebrata</taxon>
        <taxon>Euteleostomi</taxon>
        <taxon>Actinopterygii</taxon>
        <taxon>Neopterygii</taxon>
        <taxon>Teleostei</taxon>
        <taxon>Neoteleostei</taxon>
        <taxon>Acanthomorphata</taxon>
        <taxon>Ovalentaria</taxon>
        <taxon>Atherinomorphae</taxon>
        <taxon>Cyprinodontiformes</taxon>
        <taxon>Cyprinodontidae</taxon>
        <taxon>Cyprinodon</taxon>
    </lineage>
</organism>
<evidence type="ECO:0000256" key="1">
    <source>
        <dbReference type="ARBA" id="ARBA00004370"/>
    </source>
</evidence>
<dbReference type="GO" id="GO:0005102">
    <property type="term" value="F:signaling receptor binding"/>
    <property type="evidence" value="ECO:0007669"/>
    <property type="project" value="TreeGrafter"/>
</dbReference>
<keyword evidence="2 5" id="KW-0472">Membrane</keyword>
<dbReference type="Pfam" id="PF22705">
    <property type="entry name" value="C2-set_3"/>
    <property type="match status" value="1"/>
</dbReference>
<dbReference type="InterPro" id="IPR036179">
    <property type="entry name" value="Ig-like_dom_sf"/>
</dbReference>
<dbReference type="Pfam" id="PF07686">
    <property type="entry name" value="V-set"/>
    <property type="match status" value="1"/>
</dbReference>
<sequence>MGGGEIQNQEKKQRLVFPVGLTMTKLRRLNRQSLINLDLISQTCRTISRTCRLSAALFWFAFLFSGLCASTADAASKTIVGYVNGTITLPCQTNRTDNLLTVEWSKDRGSIITLLFRHGQETIEEKNKAFLNRTSISVDGVKQGDISQTITELRLSDGGQYECKTRLGSQLQIEATLNLIVGAVSEPQLLFVPLGLTVECRAEGWFPEPNITFLDASGNEMKAEPAHGALQPTGYFTVTRRLSLQTDTDRVNCSVYQPLLNQRRNAYVPGFCMKYCYKEILITGVITGAAFVLVYILWKKQRLLFPFFTCRTQKPSHPTQQANPTAAPRDQAEPAENTYFSKQIEELKSNIFEKDKLIAKLEADLKELQSKCNTAQQQDRPETDQSSSRQQINQQGNTPPTASLTSLSGKSDQTSKGKGSKPGFSVQHLPTAPLKSGTQKSLPALSISSGAASSGSSLAPATNESNIFRSGSFSGIRPTSVQALRRNTMPANRFMVLADLAEESESLISEKTKQNH</sequence>
<feature type="transmembrane region" description="Helical" evidence="5">
    <location>
        <begin position="280"/>
        <end position="298"/>
    </location>
</feature>
<evidence type="ECO:0000256" key="4">
    <source>
        <dbReference type="SAM" id="MobiDB-lite"/>
    </source>
</evidence>
<protein>
    <submittedName>
        <fullName evidence="7">Selection and upkeep of intraepithelial T-cells protein 5-like</fullName>
    </submittedName>
</protein>
<dbReference type="InterPro" id="IPR053896">
    <property type="entry name" value="BTN3A2-like_Ig-C"/>
</dbReference>
<dbReference type="Gene3D" id="2.60.40.10">
    <property type="entry name" value="Immunoglobulins"/>
    <property type="match status" value="2"/>
</dbReference>
<feature type="compositionally biased region" description="Polar residues" evidence="4">
    <location>
        <begin position="371"/>
        <end position="417"/>
    </location>
</feature>
<dbReference type="GO" id="GO:0050852">
    <property type="term" value="P:T cell receptor signaling pathway"/>
    <property type="evidence" value="ECO:0007669"/>
    <property type="project" value="TreeGrafter"/>
</dbReference>
<evidence type="ECO:0000256" key="3">
    <source>
        <dbReference type="ARBA" id="ARBA00023319"/>
    </source>
</evidence>